<evidence type="ECO:0000313" key="3">
    <source>
        <dbReference type="Proteomes" id="UP001189616"/>
    </source>
</evidence>
<evidence type="ECO:0000256" key="1">
    <source>
        <dbReference type="SAM" id="SignalP"/>
    </source>
</evidence>
<organism evidence="2 3">
    <name type="scientific">Ralstonia condita</name>
    <dbReference type="NCBI Taxonomy" id="3058600"/>
    <lineage>
        <taxon>Bacteria</taxon>
        <taxon>Pseudomonadati</taxon>
        <taxon>Pseudomonadota</taxon>
        <taxon>Betaproteobacteria</taxon>
        <taxon>Burkholderiales</taxon>
        <taxon>Burkholderiaceae</taxon>
        <taxon>Ralstonia</taxon>
    </lineage>
</organism>
<dbReference type="Proteomes" id="UP001189616">
    <property type="component" value="Unassembled WGS sequence"/>
</dbReference>
<keyword evidence="3" id="KW-1185">Reference proteome</keyword>
<keyword evidence="1" id="KW-0732">Signal</keyword>
<gene>
    <name evidence="2" type="ORF">LMG7141_00911</name>
</gene>
<sequence length="177" mass="19030">MARIVVFLLWVVLAQAALAAGGAYASEPEAMPAPEVRFEGDIAYVSGGVGRDERKAMHAMARRFNVRLNLVSAKGGEALSDVDVSVVDEHGRLRLRMRTMGPLLYLKLPDGRYQLNTAYRGGMHAVTLTAGPQPVDMIIRLPAVPGPDEWLLCKTGCSRVVPRAPPGAGGQASRRDP</sequence>
<comment type="caution">
    <text evidence="2">The sequence shown here is derived from an EMBL/GenBank/DDBJ whole genome shotgun (WGS) entry which is preliminary data.</text>
</comment>
<evidence type="ECO:0008006" key="4">
    <source>
        <dbReference type="Google" id="ProtNLM"/>
    </source>
</evidence>
<dbReference type="EMBL" id="CATYWO010000001">
    <property type="protein sequence ID" value="CAJ0779638.1"/>
    <property type="molecule type" value="Genomic_DNA"/>
</dbReference>
<proteinExistence type="predicted"/>
<reference evidence="2 3" key="1">
    <citation type="submission" date="2023-07" db="EMBL/GenBank/DDBJ databases">
        <authorList>
            <person name="Peeters C."/>
        </authorList>
    </citation>
    <scope>NUCLEOTIDE SEQUENCE [LARGE SCALE GENOMIC DNA]</scope>
    <source>
        <strain evidence="2 3">LMG 7141</strain>
    </source>
</reference>
<name>A0ABN9IH34_9RALS</name>
<accession>A0ABN9IH34</accession>
<protein>
    <recommendedName>
        <fullName evidence="4">Carboxypeptidase regulatory-like domain-containing protein</fullName>
    </recommendedName>
</protein>
<evidence type="ECO:0000313" key="2">
    <source>
        <dbReference type="EMBL" id="CAJ0779638.1"/>
    </source>
</evidence>
<feature type="chain" id="PRO_5046456231" description="Carboxypeptidase regulatory-like domain-containing protein" evidence="1">
    <location>
        <begin position="20"/>
        <end position="177"/>
    </location>
</feature>
<feature type="signal peptide" evidence="1">
    <location>
        <begin position="1"/>
        <end position="19"/>
    </location>
</feature>